<evidence type="ECO:0000256" key="4">
    <source>
        <dbReference type="ARBA" id="ARBA00022679"/>
    </source>
</evidence>
<protein>
    <recommendedName>
        <fullName evidence="7">2-C-methyl-D-erythritol 4-phosphate cytidylyltransferase</fullName>
        <ecNumber evidence="7">2.7.7.60</ecNumber>
    </recommendedName>
    <alternativeName>
        <fullName evidence="7">4-diphosphocytidyl-2C-methyl-D-erythritol synthase</fullName>
    </alternativeName>
    <alternativeName>
        <fullName evidence="7">MEP cytidylyltransferase</fullName>
        <shortName evidence="7">MCT</shortName>
    </alternativeName>
</protein>
<evidence type="ECO:0000256" key="6">
    <source>
        <dbReference type="ARBA" id="ARBA00023229"/>
    </source>
</evidence>
<dbReference type="InterPro" id="IPR001228">
    <property type="entry name" value="IspD"/>
</dbReference>
<accession>A0ABS8WD25</accession>
<dbReference type="PROSITE" id="PS01295">
    <property type="entry name" value="ISPD"/>
    <property type="match status" value="1"/>
</dbReference>
<feature type="site" description="Positions MEP for the nucleophilic attack" evidence="7">
    <location>
        <position position="210"/>
    </location>
</feature>
<dbReference type="SUPFAM" id="SSF53448">
    <property type="entry name" value="Nucleotide-diphospho-sugar transferases"/>
    <property type="match status" value="1"/>
</dbReference>
<dbReference type="EMBL" id="JAIMJA010000017">
    <property type="protein sequence ID" value="MCE2596222.1"/>
    <property type="molecule type" value="Genomic_DNA"/>
</dbReference>
<organism evidence="8 9">
    <name type="scientific">Motilimonas cestriensis</name>
    <dbReference type="NCBI Taxonomy" id="2742685"/>
    <lineage>
        <taxon>Bacteria</taxon>
        <taxon>Pseudomonadati</taxon>
        <taxon>Pseudomonadota</taxon>
        <taxon>Gammaproteobacteria</taxon>
        <taxon>Alteromonadales</taxon>
        <taxon>Alteromonadales genera incertae sedis</taxon>
        <taxon>Motilimonas</taxon>
    </lineage>
</organism>
<dbReference type="Proteomes" id="UP001201273">
    <property type="component" value="Unassembled WGS sequence"/>
</dbReference>
<dbReference type="PANTHER" id="PTHR32125:SF4">
    <property type="entry name" value="2-C-METHYL-D-ERYTHRITOL 4-PHOSPHATE CYTIDYLYLTRANSFERASE, CHLOROPLASTIC"/>
    <property type="match status" value="1"/>
</dbReference>
<dbReference type="InterPro" id="IPR034683">
    <property type="entry name" value="IspD/TarI"/>
</dbReference>
<dbReference type="NCBIfam" id="TIGR00453">
    <property type="entry name" value="ispD"/>
    <property type="match status" value="1"/>
</dbReference>
<proteinExistence type="inferred from homology"/>
<evidence type="ECO:0000313" key="8">
    <source>
        <dbReference type="EMBL" id="MCE2596222.1"/>
    </source>
</evidence>
<dbReference type="InterPro" id="IPR018294">
    <property type="entry name" value="ISPD_synthase_CS"/>
</dbReference>
<feature type="site" description="Transition state stabilizer" evidence="7">
    <location>
        <position position="25"/>
    </location>
</feature>
<name>A0ABS8WD25_9GAMM</name>
<evidence type="ECO:0000256" key="5">
    <source>
        <dbReference type="ARBA" id="ARBA00022695"/>
    </source>
</evidence>
<comment type="similarity">
    <text evidence="3 7">Belongs to the IspD/TarI cytidylyltransferase family. IspD subfamily.</text>
</comment>
<dbReference type="EC" id="2.7.7.60" evidence="7"/>
<dbReference type="Pfam" id="PF01128">
    <property type="entry name" value="IspD"/>
    <property type="match status" value="1"/>
</dbReference>
<dbReference type="RefSeq" id="WP_233053871.1">
    <property type="nucleotide sequence ID" value="NZ_JAIMJA010000017.1"/>
</dbReference>
<comment type="pathway">
    <text evidence="2 7">Isoprenoid biosynthesis; isopentenyl diphosphate biosynthesis via DXP pathway; isopentenyl diphosphate from 1-deoxy-D-xylulose 5-phosphate: step 2/6.</text>
</comment>
<dbReference type="HAMAP" id="MF_00108">
    <property type="entry name" value="IspD"/>
    <property type="match status" value="1"/>
</dbReference>
<dbReference type="InterPro" id="IPR029044">
    <property type="entry name" value="Nucleotide-diphossugar_trans"/>
</dbReference>
<feature type="site" description="Positions MEP for the nucleophilic attack" evidence="7">
    <location>
        <position position="154"/>
    </location>
</feature>
<feature type="site" description="Transition state stabilizer" evidence="7">
    <location>
        <position position="18"/>
    </location>
</feature>
<evidence type="ECO:0000256" key="1">
    <source>
        <dbReference type="ARBA" id="ARBA00001282"/>
    </source>
</evidence>
<evidence type="ECO:0000256" key="2">
    <source>
        <dbReference type="ARBA" id="ARBA00004787"/>
    </source>
</evidence>
<dbReference type="InterPro" id="IPR050088">
    <property type="entry name" value="IspD/TarI_cytidylyltransf_bact"/>
</dbReference>
<evidence type="ECO:0000256" key="3">
    <source>
        <dbReference type="ARBA" id="ARBA00009789"/>
    </source>
</evidence>
<evidence type="ECO:0000256" key="7">
    <source>
        <dbReference type="HAMAP-Rule" id="MF_00108"/>
    </source>
</evidence>
<keyword evidence="5 7" id="KW-0548">Nucleotidyltransferase</keyword>
<comment type="function">
    <text evidence="7">Catalyzes the formation of 4-diphosphocytidyl-2-C-methyl-D-erythritol from CTP and 2-C-methyl-D-erythritol 4-phosphate (MEP).</text>
</comment>
<dbReference type="GO" id="GO:0050518">
    <property type="term" value="F:2-C-methyl-D-erythritol 4-phosphate cytidylyltransferase activity"/>
    <property type="evidence" value="ECO:0007669"/>
    <property type="project" value="UniProtKB-EC"/>
</dbReference>
<evidence type="ECO:0000313" key="9">
    <source>
        <dbReference type="Proteomes" id="UP001201273"/>
    </source>
</evidence>
<dbReference type="PANTHER" id="PTHR32125">
    <property type="entry name" value="2-C-METHYL-D-ERYTHRITOL 4-PHOSPHATE CYTIDYLYLTRANSFERASE, CHLOROPLASTIC"/>
    <property type="match status" value="1"/>
</dbReference>
<keyword evidence="6 7" id="KW-0414">Isoprene biosynthesis</keyword>
<dbReference type="CDD" id="cd02516">
    <property type="entry name" value="CDP-ME_synthetase"/>
    <property type="match status" value="1"/>
</dbReference>
<gene>
    <name evidence="7 8" type="primary">ispD</name>
    <name evidence="8" type="ORF">K6Y31_15525</name>
</gene>
<comment type="catalytic activity">
    <reaction evidence="1 7">
        <text>2-C-methyl-D-erythritol 4-phosphate + CTP + H(+) = 4-CDP-2-C-methyl-D-erythritol + diphosphate</text>
        <dbReference type="Rhea" id="RHEA:13429"/>
        <dbReference type="ChEBI" id="CHEBI:15378"/>
        <dbReference type="ChEBI" id="CHEBI:33019"/>
        <dbReference type="ChEBI" id="CHEBI:37563"/>
        <dbReference type="ChEBI" id="CHEBI:57823"/>
        <dbReference type="ChEBI" id="CHEBI:58262"/>
        <dbReference type="EC" id="2.7.7.60"/>
    </reaction>
</comment>
<keyword evidence="9" id="KW-1185">Reference proteome</keyword>
<comment type="caution">
    <text evidence="8">The sequence shown here is derived from an EMBL/GenBank/DDBJ whole genome shotgun (WGS) entry which is preliminary data.</text>
</comment>
<dbReference type="Gene3D" id="3.90.550.10">
    <property type="entry name" value="Spore Coat Polysaccharide Biosynthesis Protein SpsA, Chain A"/>
    <property type="match status" value="1"/>
</dbReference>
<reference evidence="8 9" key="1">
    <citation type="journal article" date="2022" name="Environ. Microbiol. Rep.">
        <title>Eco-phylogenetic analyses reveal divergent evolution of vitamin B12 metabolism in the marine bacterial family 'Psychromonadaceae'.</title>
        <authorList>
            <person name="Jin X."/>
            <person name="Yang Y."/>
            <person name="Cao H."/>
            <person name="Gao B."/>
            <person name="Zhao Z."/>
        </authorList>
    </citation>
    <scope>NUCLEOTIDE SEQUENCE [LARGE SCALE GENOMIC DNA]</scope>
    <source>
        <strain evidence="8 9">MKS20</strain>
    </source>
</reference>
<sequence>MIKQTYAAILPAAGIGSRMQAAVPKQYLPLAGKTVIEHSLSKLLQHPAISQVVVVLAENDRWFRQLEVAKHPKISLALGGAERCDSVLSGLHAIKKADWVLVHDAARPCLAHSDIELLIKHIEQHHQGVILGAQVRDTMKRSDANGNILNTVDRDGLWHALTPQAFPVQQLRHALQSALMQGVNITDEASAIEFSGEACSILPGRSDNLKVTRPEDMAMAERFLTQSLSQ</sequence>
<keyword evidence="4 7" id="KW-0808">Transferase</keyword>